<accession>A0ACC1SSI0</accession>
<dbReference type="EMBL" id="JANRMS010000152">
    <property type="protein sequence ID" value="KAJ3545397.1"/>
    <property type="molecule type" value="Genomic_DNA"/>
</dbReference>
<sequence length="380" mass="43719">MLIQITLFLTMSLSFFKPSGLFREFAFQSLLDLFRSSNDLYDYTRPPIPRIHIWAPALDELQTNITKIIPELPNTGSQRLLQMSEMPIKDAYTLLEANVRLRVSISKDLDPAPTRSKILGLFQVMERKPASHYVYDERPITVSGMIYQFFFPPWYDQLVLRAEDLSKTLREAHASREGISLQIQHDHKKQLDSITNQVCHTSELLQHSSYEARRSSRSESFLRAFASAHLLCQEILNDSQSLRDLLDKLRAEMELIEEALNRIQETLQNLQWANTLSDIEIDAYERTYALLGRKVIEMLDGNLDSPQVSRVYSSFVQGMETETDNFDARTGQVNRGVFAHNFWAIRNINAGMLESQHRQTSLSGNANTTRLATTTTRPRD</sequence>
<gene>
    <name evidence="1" type="ORF">NM208_g2525</name>
</gene>
<keyword evidence="2" id="KW-1185">Reference proteome</keyword>
<reference evidence="1" key="1">
    <citation type="submission" date="2022-08" db="EMBL/GenBank/DDBJ databases">
        <title>Genome Sequence of Fusarium decemcellulare.</title>
        <authorList>
            <person name="Buettner E."/>
        </authorList>
    </citation>
    <scope>NUCLEOTIDE SEQUENCE</scope>
    <source>
        <strain evidence="1">Babe19</strain>
    </source>
</reference>
<name>A0ACC1SSI0_9HYPO</name>
<proteinExistence type="predicted"/>
<comment type="caution">
    <text evidence="1">The sequence shown here is derived from an EMBL/GenBank/DDBJ whole genome shotgun (WGS) entry which is preliminary data.</text>
</comment>
<evidence type="ECO:0000313" key="2">
    <source>
        <dbReference type="Proteomes" id="UP001148629"/>
    </source>
</evidence>
<organism evidence="1 2">
    <name type="scientific">Fusarium decemcellulare</name>
    <dbReference type="NCBI Taxonomy" id="57161"/>
    <lineage>
        <taxon>Eukaryota</taxon>
        <taxon>Fungi</taxon>
        <taxon>Dikarya</taxon>
        <taxon>Ascomycota</taxon>
        <taxon>Pezizomycotina</taxon>
        <taxon>Sordariomycetes</taxon>
        <taxon>Hypocreomycetidae</taxon>
        <taxon>Hypocreales</taxon>
        <taxon>Nectriaceae</taxon>
        <taxon>Fusarium</taxon>
        <taxon>Fusarium decemcellulare species complex</taxon>
    </lineage>
</organism>
<dbReference type="Proteomes" id="UP001148629">
    <property type="component" value="Unassembled WGS sequence"/>
</dbReference>
<protein>
    <submittedName>
        <fullName evidence="1">Uncharacterized protein</fullName>
    </submittedName>
</protein>
<evidence type="ECO:0000313" key="1">
    <source>
        <dbReference type="EMBL" id="KAJ3545397.1"/>
    </source>
</evidence>